<dbReference type="PRINTS" id="PR00792">
    <property type="entry name" value="PEPSIN"/>
</dbReference>
<evidence type="ECO:0000256" key="5">
    <source>
        <dbReference type="PIRSR" id="PIRSR601461-1"/>
    </source>
</evidence>
<dbReference type="GO" id="GO:0004190">
    <property type="term" value="F:aspartic-type endopeptidase activity"/>
    <property type="evidence" value="ECO:0007669"/>
    <property type="project" value="UniProtKB-KW"/>
</dbReference>
<dbReference type="GO" id="GO:0006508">
    <property type="term" value="P:proteolysis"/>
    <property type="evidence" value="ECO:0007669"/>
    <property type="project" value="UniProtKB-KW"/>
</dbReference>
<dbReference type="InterPro" id="IPR021109">
    <property type="entry name" value="Peptidase_aspartic_dom_sf"/>
</dbReference>
<dbReference type="InterPro" id="IPR034164">
    <property type="entry name" value="Pepsin-like_dom"/>
</dbReference>
<dbReference type="InterPro" id="IPR001969">
    <property type="entry name" value="Aspartic_peptidase_AS"/>
</dbReference>
<sequence length="413" mass="42967">MRLSLVFAALLAAVPTLATVIPSRIGTVIPLTKRTNLLVDDQGIVKPEVLKGQINKVASKFDRGFRAFEKNTGQVHPGRVQKETVEARATGAVPLVDDQDALWHGTISVGTPAKQFTVDFDTGSSDLFLPGPDCGATCQGHQVYNTAASTTAKDQGQKFSLAFGDGSTVQGEVFTDTVAIAGLTANNQAVGAATQYSTGFESNQFPPDGLMGMAFRQISVFGDNPFFQTLIAQGTPTASQFSFKLSQSGSELFLGGVNNNMFTGSFTNVPVTQEGFWQVTLGAVNVGGSAAISNQQAAIDTGTTLIVAPQAQVAQFYQAIPGSQDASQTVGAGFFTFPCSANPSVSLTFGGKEFAIPSASFNLGQVSAGSSQCVGGIAGTTNIDLWVVGDLFLTNVYTTFDAGNSQVGFATLA</sequence>
<evidence type="ECO:0000256" key="7">
    <source>
        <dbReference type="RuleBase" id="RU000454"/>
    </source>
</evidence>
<dbReference type="Gene3D" id="2.40.70.10">
    <property type="entry name" value="Acid Proteases"/>
    <property type="match status" value="2"/>
</dbReference>
<evidence type="ECO:0000256" key="1">
    <source>
        <dbReference type="ARBA" id="ARBA00007447"/>
    </source>
</evidence>
<dbReference type="InterPro" id="IPR001461">
    <property type="entry name" value="Aspartic_peptidase_A1"/>
</dbReference>
<evidence type="ECO:0000256" key="3">
    <source>
        <dbReference type="ARBA" id="ARBA00022750"/>
    </source>
</evidence>
<evidence type="ECO:0000256" key="4">
    <source>
        <dbReference type="ARBA" id="ARBA00022801"/>
    </source>
</evidence>
<dbReference type="Pfam" id="PF00026">
    <property type="entry name" value="Asp"/>
    <property type="match status" value="1"/>
</dbReference>
<evidence type="ECO:0000256" key="6">
    <source>
        <dbReference type="PIRSR" id="PIRSR601461-2"/>
    </source>
</evidence>
<keyword evidence="6" id="KW-1015">Disulfide bond</keyword>
<evidence type="ECO:0000313" key="10">
    <source>
        <dbReference type="EMBL" id="KAF9449879.1"/>
    </source>
</evidence>
<dbReference type="FunFam" id="2.40.70.10:FF:000115">
    <property type="entry name" value="Lysosomal aspartic protease"/>
    <property type="match status" value="1"/>
</dbReference>
<dbReference type="CDD" id="cd05471">
    <property type="entry name" value="pepsin_like"/>
    <property type="match status" value="1"/>
</dbReference>
<organism evidence="10 11">
    <name type="scientific">Macrolepiota fuliginosa MF-IS2</name>
    <dbReference type="NCBI Taxonomy" id="1400762"/>
    <lineage>
        <taxon>Eukaryota</taxon>
        <taxon>Fungi</taxon>
        <taxon>Dikarya</taxon>
        <taxon>Basidiomycota</taxon>
        <taxon>Agaricomycotina</taxon>
        <taxon>Agaricomycetes</taxon>
        <taxon>Agaricomycetidae</taxon>
        <taxon>Agaricales</taxon>
        <taxon>Agaricineae</taxon>
        <taxon>Agaricaceae</taxon>
        <taxon>Macrolepiota</taxon>
    </lineage>
</organism>
<evidence type="ECO:0000256" key="2">
    <source>
        <dbReference type="ARBA" id="ARBA00022670"/>
    </source>
</evidence>
<dbReference type="PANTHER" id="PTHR47966:SF57">
    <property type="entry name" value="PEPTIDASE A1 DOMAIN-CONTAINING PROTEIN"/>
    <property type="match status" value="1"/>
</dbReference>
<keyword evidence="3 7" id="KW-0064">Aspartyl protease</keyword>
<keyword evidence="8" id="KW-0732">Signal</keyword>
<feature type="active site" evidence="5">
    <location>
        <position position="121"/>
    </location>
</feature>
<dbReference type="OrthoDB" id="15189at2759"/>
<dbReference type="PROSITE" id="PS00141">
    <property type="entry name" value="ASP_PROTEASE"/>
    <property type="match status" value="1"/>
</dbReference>
<dbReference type="PANTHER" id="PTHR47966">
    <property type="entry name" value="BETA-SITE APP-CLEAVING ENZYME, ISOFORM A-RELATED"/>
    <property type="match status" value="1"/>
</dbReference>
<comment type="caution">
    <text evidence="10">The sequence shown here is derived from an EMBL/GenBank/DDBJ whole genome shotgun (WGS) entry which is preliminary data.</text>
</comment>
<keyword evidence="11" id="KW-1185">Reference proteome</keyword>
<reference evidence="10" key="1">
    <citation type="submission" date="2020-11" db="EMBL/GenBank/DDBJ databases">
        <authorList>
            <consortium name="DOE Joint Genome Institute"/>
            <person name="Ahrendt S."/>
            <person name="Riley R."/>
            <person name="Andreopoulos W."/>
            <person name="Labutti K."/>
            <person name="Pangilinan J."/>
            <person name="Ruiz-Duenas F.J."/>
            <person name="Barrasa J.M."/>
            <person name="Sanchez-Garcia M."/>
            <person name="Camarero S."/>
            <person name="Miyauchi S."/>
            <person name="Serrano A."/>
            <person name="Linde D."/>
            <person name="Babiker R."/>
            <person name="Drula E."/>
            <person name="Ayuso-Fernandez I."/>
            <person name="Pacheco R."/>
            <person name="Padilla G."/>
            <person name="Ferreira P."/>
            <person name="Barriuso J."/>
            <person name="Kellner H."/>
            <person name="Castanera R."/>
            <person name="Alfaro M."/>
            <person name="Ramirez L."/>
            <person name="Pisabarro A.G."/>
            <person name="Kuo A."/>
            <person name="Tritt A."/>
            <person name="Lipzen A."/>
            <person name="He G."/>
            <person name="Yan M."/>
            <person name="Ng V."/>
            <person name="Cullen D."/>
            <person name="Martin F."/>
            <person name="Rosso M.-N."/>
            <person name="Henrissat B."/>
            <person name="Hibbett D."/>
            <person name="Martinez A.T."/>
            <person name="Grigoriev I.V."/>
        </authorList>
    </citation>
    <scope>NUCLEOTIDE SEQUENCE</scope>
    <source>
        <strain evidence="10">MF-IS2</strain>
    </source>
</reference>
<feature type="active site" evidence="5">
    <location>
        <position position="300"/>
    </location>
</feature>
<keyword evidence="4 7" id="KW-0378">Hydrolase</keyword>
<gene>
    <name evidence="10" type="ORF">P691DRAFT_727017</name>
</gene>
<feature type="domain" description="Peptidase A1" evidence="9">
    <location>
        <begin position="103"/>
        <end position="410"/>
    </location>
</feature>
<dbReference type="InterPro" id="IPR033121">
    <property type="entry name" value="PEPTIDASE_A1"/>
</dbReference>
<proteinExistence type="inferred from homology"/>
<keyword evidence="2 7" id="KW-0645">Protease</keyword>
<feature type="disulfide bond" evidence="6">
    <location>
        <begin position="134"/>
        <end position="138"/>
    </location>
</feature>
<evidence type="ECO:0000259" key="9">
    <source>
        <dbReference type="PROSITE" id="PS51767"/>
    </source>
</evidence>
<protein>
    <submittedName>
        <fullName evidence="10">Acid protease</fullName>
    </submittedName>
</protein>
<evidence type="ECO:0000313" key="11">
    <source>
        <dbReference type="Proteomes" id="UP000807342"/>
    </source>
</evidence>
<feature type="chain" id="PRO_5040433113" evidence="8">
    <location>
        <begin position="19"/>
        <end position="413"/>
    </location>
</feature>
<dbReference type="SUPFAM" id="SSF50630">
    <property type="entry name" value="Acid proteases"/>
    <property type="match status" value="1"/>
</dbReference>
<feature type="signal peptide" evidence="8">
    <location>
        <begin position="1"/>
        <end position="18"/>
    </location>
</feature>
<comment type="similarity">
    <text evidence="1 7">Belongs to the peptidase A1 family.</text>
</comment>
<name>A0A9P5XGE6_9AGAR</name>
<dbReference type="Proteomes" id="UP000807342">
    <property type="component" value="Unassembled WGS sequence"/>
</dbReference>
<evidence type="ECO:0000256" key="8">
    <source>
        <dbReference type="SAM" id="SignalP"/>
    </source>
</evidence>
<dbReference type="EMBL" id="MU151117">
    <property type="protein sequence ID" value="KAF9449879.1"/>
    <property type="molecule type" value="Genomic_DNA"/>
</dbReference>
<dbReference type="AlphaFoldDB" id="A0A9P5XGE6"/>
<accession>A0A9P5XGE6</accession>
<dbReference type="PROSITE" id="PS51767">
    <property type="entry name" value="PEPTIDASE_A1"/>
    <property type="match status" value="1"/>
</dbReference>